<gene>
    <name evidence="6" type="ORF">J8273_1184</name>
</gene>
<evidence type="ECO:0000313" key="6">
    <source>
        <dbReference type="EMBL" id="KAG9397269.1"/>
    </source>
</evidence>
<evidence type="ECO:0000256" key="3">
    <source>
        <dbReference type="PROSITE-ProRule" id="PRU00023"/>
    </source>
</evidence>
<keyword evidence="1" id="KW-0677">Repeat</keyword>
<feature type="region of interest" description="Disordered" evidence="5">
    <location>
        <begin position="1072"/>
        <end position="1101"/>
    </location>
</feature>
<dbReference type="PROSITE" id="PS50297">
    <property type="entry name" value="ANK_REP_REGION"/>
    <property type="match status" value="10"/>
</dbReference>
<keyword evidence="4" id="KW-0175">Coiled coil</keyword>
<proteinExistence type="predicted"/>
<evidence type="ECO:0000256" key="1">
    <source>
        <dbReference type="ARBA" id="ARBA00022737"/>
    </source>
</evidence>
<name>A0A8J6E273_9EUKA</name>
<dbReference type="PROSITE" id="PS50088">
    <property type="entry name" value="ANK_REPEAT"/>
    <property type="match status" value="11"/>
</dbReference>
<feature type="repeat" description="ANK" evidence="3">
    <location>
        <begin position="767"/>
        <end position="799"/>
    </location>
</feature>
<dbReference type="InterPro" id="IPR002110">
    <property type="entry name" value="Ankyrin_rpt"/>
</dbReference>
<dbReference type="Pfam" id="PF12796">
    <property type="entry name" value="Ank_2"/>
    <property type="match status" value="4"/>
</dbReference>
<evidence type="ECO:0000256" key="5">
    <source>
        <dbReference type="SAM" id="MobiDB-lite"/>
    </source>
</evidence>
<feature type="region of interest" description="Disordered" evidence="5">
    <location>
        <begin position="14"/>
        <end position="85"/>
    </location>
</feature>
<evidence type="ECO:0000313" key="7">
    <source>
        <dbReference type="Proteomes" id="UP000717585"/>
    </source>
</evidence>
<dbReference type="OrthoDB" id="194358at2759"/>
<feature type="region of interest" description="Disordered" evidence="5">
    <location>
        <begin position="367"/>
        <end position="411"/>
    </location>
</feature>
<feature type="repeat" description="ANK" evidence="3">
    <location>
        <begin position="1025"/>
        <end position="1057"/>
    </location>
</feature>
<dbReference type="PANTHER" id="PTHR23206">
    <property type="entry name" value="MASK PROTEIN"/>
    <property type="match status" value="1"/>
</dbReference>
<dbReference type="SUPFAM" id="SSF48403">
    <property type="entry name" value="Ankyrin repeat"/>
    <property type="match status" value="3"/>
</dbReference>
<dbReference type="Proteomes" id="UP000717585">
    <property type="component" value="Unassembled WGS sequence"/>
</dbReference>
<dbReference type="InterPro" id="IPR036770">
    <property type="entry name" value="Ankyrin_rpt-contain_sf"/>
</dbReference>
<accession>A0A8J6E273</accession>
<dbReference type="SMART" id="SM00248">
    <property type="entry name" value="ANK"/>
    <property type="match status" value="15"/>
</dbReference>
<feature type="repeat" description="ANK" evidence="3">
    <location>
        <begin position="927"/>
        <end position="959"/>
    </location>
</feature>
<dbReference type="InterPro" id="IPR051631">
    <property type="entry name" value="Ankyrin-KH/SAM_domain"/>
</dbReference>
<feature type="coiled-coil region" evidence="4">
    <location>
        <begin position="263"/>
        <end position="290"/>
    </location>
</feature>
<dbReference type="Pfam" id="PF13637">
    <property type="entry name" value="Ank_4"/>
    <property type="match status" value="1"/>
</dbReference>
<feature type="repeat" description="ANK" evidence="3">
    <location>
        <begin position="960"/>
        <end position="992"/>
    </location>
</feature>
<feature type="repeat" description="ANK" evidence="3">
    <location>
        <begin position="699"/>
        <end position="731"/>
    </location>
</feature>
<feature type="repeat" description="ANK" evidence="3">
    <location>
        <begin position="833"/>
        <end position="865"/>
    </location>
</feature>
<feature type="repeat" description="ANK" evidence="3">
    <location>
        <begin position="734"/>
        <end position="766"/>
    </location>
</feature>
<reference evidence="6" key="1">
    <citation type="submission" date="2021-05" db="EMBL/GenBank/DDBJ databases">
        <title>A free-living protist that lacks canonical eukaryotic 1 DNA replication and segregation systems.</title>
        <authorList>
            <person name="Salas-Leiva D.E."/>
            <person name="Tromer E.C."/>
            <person name="Curtis B.A."/>
            <person name="Jerlstrom-Hultqvist J."/>
            <person name="Kolisko M."/>
            <person name="Yi Z."/>
            <person name="Salas-Leiva J.S."/>
            <person name="Gallot-Lavallee L."/>
            <person name="Kops G.J.P.L."/>
            <person name="Archibald J.M."/>
            <person name="Simpson A.G.B."/>
            <person name="Roger A.J."/>
        </authorList>
    </citation>
    <scope>NUCLEOTIDE SEQUENCE</scope>
    <source>
        <strain evidence="6">BICM</strain>
    </source>
</reference>
<dbReference type="Gene3D" id="1.25.40.20">
    <property type="entry name" value="Ankyrin repeat-containing domain"/>
    <property type="match status" value="6"/>
</dbReference>
<feature type="repeat" description="ANK" evidence="3">
    <location>
        <begin position="894"/>
        <end position="926"/>
    </location>
</feature>
<evidence type="ECO:0000256" key="4">
    <source>
        <dbReference type="SAM" id="Coils"/>
    </source>
</evidence>
<dbReference type="PANTHER" id="PTHR23206:SF7">
    <property type="entry name" value="PROTEIN KINASE DOMAIN-CONTAINING PROTEIN"/>
    <property type="match status" value="1"/>
</dbReference>
<evidence type="ECO:0000256" key="2">
    <source>
        <dbReference type="ARBA" id="ARBA00023043"/>
    </source>
</evidence>
<feature type="compositionally biased region" description="Basic and acidic residues" evidence="5">
    <location>
        <begin position="171"/>
        <end position="190"/>
    </location>
</feature>
<feature type="region of interest" description="Disordered" evidence="5">
    <location>
        <begin position="304"/>
        <end position="325"/>
    </location>
</feature>
<keyword evidence="2 3" id="KW-0040">ANK repeat</keyword>
<dbReference type="EMBL" id="JAHDYR010000003">
    <property type="protein sequence ID" value="KAG9397269.1"/>
    <property type="molecule type" value="Genomic_DNA"/>
</dbReference>
<dbReference type="Pfam" id="PF00023">
    <property type="entry name" value="Ank"/>
    <property type="match status" value="3"/>
</dbReference>
<protein>
    <submittedName>
        <fullName evidence="6">Ankyrin repeats (3 copies)</fullName>
    </submittedName>
</protein>
<feature type="region of interest" description="Disordered" evidence="5">
    <location>
        <begin position="1115"/>
        <end position="1139"/>
    </location>
</feature>
<keyword evidence="7" id="KW-1185">Reference proteome</keyword>
<sequence length="1309" mass="138516">MCSLVQNRTVLNEDRMIGSDANDIDEGADDPFAPSSEEKNAEQNEELQNDQGFPPILLANNPCSAGDANHPAGDNAEQNTPENERVRVENIPASPAGPRNQRNTIPVVVPTHRNANPIEIEAGNDPDEETVFQPVVLYNSNVLDLPHPAQDPDLQAIIAQNAHIAAPPAENQHDHDAKVAEQREEPHRDAPVGVGELLKEKEALVEECAFQQSRLETSLCIERAVCRSEERPGHDIRALPEFINFRVLSGCNIRTSGKHAPANDKNSAKIKELQRQNAALKAELSRLQHCAGVSENKVRAALGREKLDVPAEPQPAADNQDDLEVMSDDPVWNSRRYSAIRGNKHRRGAIAAYDTVLALLGGVGKADAVPPAPARSEVPSPPPVSPQKGAMSDAERQRKKRAREKAAKADTKQFEAQNEVLDEILNNRKAMLAAALRNRIVGLIDVPLLVQPPNGQDDGPNANEFPALPRLDAIPSIRQMDASALESKHSTDDYAPFPDFDKGAGGGTCDADVDDEDPETDDEHQVLAGLAGMRIGGDTGPMVTTAAASRAGRPKAHVKPQLQALLDTKNYVESITFANANGALTGHADVIQERRDELRMAIALAKSCLEGDLAVVQTLIDAGVNLEIRDDDGDTPLLIATMKGHVGIVRALVKAKADCSVVRANGASPLLIAAMYGNVDLTRLLINANKSMVDVPDGNDVSPLTLAATFGHNKCVGLLVEGGADVNGKRRSSDAWTPLIAAALKDHAEIVKLLVRAKADLSLADEAGQTALMAACINGHLDSIKALVEAGADISAVDNNDDPVLILAVQRKQSAVVSYLLEEGCSPNACRADGCTALYIAAQSGCSEIVKLLLDRGADTTIPDADGKLPSEIAKANGHKKCAALLDRTRQTERAETSLVAAAADGNQAIVRDLLGSGADPNRPNDQGRTPLIAAAIGSHSDVVELLLSRGATIDLGGSDGRTSLMEACLHGRTSVVEVLIERGADRELADPSGSTALHHAVEGGHACVGVMLRAGCNVNARKTNGCTALYLAAKEGRNEILKMLVDAGADPTMKGKTGWLHKARTPREIARAKGHKDCVDQLDHPEHGAENPATQAPEADAGDVQAELEAMQLSDDSEPDAEGQPVMPEAGSVGSAFPDDPPLLAAVADPGKVDAVLKGKVDVNVISRGTTALVAAIQGGHWDSARRLLSHGADPLLPADGVNAMQVPPDTLPADVLDGIKTALTRHLCRAAAQSDDKEVKRLLTLGAKPSGVGDAVPLCEAVKANSFAVVRTLVKHGADAAAVEKDKVAKKMLRKNEDLANLLRKGV</sequence>
<feature type="region of interest" description="Disordered" evidence="5">
    <location>
        <begin position="170"/>
        <end position="192"/>
    </location>
</feature>
<feature type="compositionally biased region" description="Basic and acidic residues" evidence="5">
    <location>
        <begin position="1072"/>
        <end position="1090"/>
    </location>
</feature>
<feature type="repeat" description="ANK" evidence="3">
    <location>
        <begin position="1169"/>
        <end position="1195"/>
    </location>
</feature>
<feature type="repeat" description="ANK" evidence="3">
    <location>
        <begin position="665"/>
        <end position="689"/>
    </location>
</feature>
<organism evidence="6 7">
    <name type="scientific">Carpediemonas membranifera</name>
    <dbReference type="NCBI Taxonomy" id="201153"/>
    <lineage>
        <taxon>Eukaryota</taxon>
        <taxon>Metamonada</taxon>
        <taxon>Carpediemonas-like organisms</taxon>
        <taxon>Carpediemonas</taxon>
    </lineage>
</organism>
<feature type="repeat" description="ANK" evidence="3">
    <location>
        <begin position="632"/>
        <end position="664"/>
    </location>
</feature>
<comment type="caution">
    <text evidence="6">The sequence shown here is derived from an EMBL/GenBank/DDBJ whole genome shotgun (WGS) entry which is preliminary data.</text>
</comment>